<dbReference type="InterPro" id="IPR005302">
    <property type="entry name" value="MoCF_Sase_C"/>
</dbReference>
<name>A0A841FTK9_9ACTN</name>
<sequence>MTATVIRLARFPVKSMLGEDLDEVEVEERGMVGDRLWAVTYPDGKLGSGKNSSRFRRTEGLLHYTARAGEGGTRPHVTVPGGEPLRDDAHLAELLGAPVKLSRESDVDHFDDGPISIATTASLHALGALLGDAEPVDVRRFRKNIVLDTAEPWIEEEWVGRVLAVGERLRLRVVMALPRCVMTTMAQGEDLPADNRVLKTVTRERDQCFGIVAEVVTPGAIRVGDDARVV</sequence>
<organism evidence="2 3">
    <name type="scientific">Phytomonospora endophytica</name>
    <dbReference type="NCBI Taxonomy" id="714109"/>
    <lineage>
        <taxon>Bacteria</taxon>
        <taxon>Bacillati</taxon>
        <taxon>Actinomycetota</taxon>
        <taxon>Actinomycetes</taxon>
        <taxon>Micromonosporales</taxon>
        <taxon>Micromonosporaceae</taxon>
        <taxon>Phytomonospora</taxon>
    </lineage>
</organism>
<dbReference type="PROSITE" id="PS51340">
    <property type="entry name" value="MOSC"/>
    <property type="match status" value="1"/>
</dbReference>
<dbReference type="GO" id="GO:0030170">
    <property type="term" value="F:pyridoxal phosphate binding"/>
    <property type="evidence" value="ECO:0007669"/>
    <property type="project" value="InterPro"/>
</dbReference>
<dbReference type="AlphaFoldDB" id="A0A841FTK9"/>
<evidence type="ECO:0000259" key="1">
    <source>
        <dbReference type="PROSITE" id="PS51340"/>
    </source>
</evidence>
<dbReference type="EMBL" id="JACHGT010000007">
    <property type="protein sequence ID" value="MBB6035869.1"/>
    <property type="molecule type" value="Genomic_DNA"/>
</dbReference>
<dbReference type="InterPro" id="IPR011037">
    <property type="entry name" value="Pyrv_Knase-like_insert_dom_sf"/>
</dbReference>
<dbReference type="SUPFAM" id="SSF50800">
    <property type="entry name" value="PK beta-barrel domain-like"/>
    <property type="match status" value="1"/>
</dbReference>
<comment type="caution">
    <text evidence="2">The sequence shown here is derived from an EMBL/GenBank/DDBJ whole genome shotgun (WGS) entry which is preliminary data.</text>
</comment>
<dbReference type="GO" id="GO:0030151">
    <property type="term" value="F:molybdenum ion binding"/>
    <property type="evidence" value="ECO:0007669"/>
    <property type="project" value="InterPro"/>
</dbReference>
<protein>
    <recommendedName>
        <fullName evidence="1">MOSC domain-containing protein</fullName>
    </recommendedName>
</protein>
<reference evidence="2 3" key="1">
    <citation type="submission" date="2020-08" db="EMBL/GenBank/DDBJ databases">
        <title>Genomic Encyclopedia of Type Strains, Phase IV (KMG-IV): sequencing the most valuable type-strain genomes for metagenomic binning, comparative biology and taxonomic classification.</title>
        <authorList>
            <person name="Goeker M."/>
        </authorList>
    </citation>
    <scope>NUCLEOTIDE SEQUENCE [LARGE SCALE GENOMIC DNA]</scope>
    <source>
        <strain evidence="2 3">YIM 65646</strain>
    </source>
</reference>
<dbReference type="Proteomes" id="UP000548476">
    <property type="component" value="Unassembled WGS sequence"/>
</dbReference>
<dbReference type="Pfam" id="PF03476">
    <property type="entry name" value="MOSC_N"/>
    <property type="match status" value="1"/>
</dbReference>
<proteinExistence type="predicted"/>
<gene>
    <name evidence="2" type="ORF">HNR73_003733</name>
</gene>
<evidence type="ECO:0000313" key="3">
    <source>
        <dbReference type="Proteomes" id="UP000548476"/>
    </source>
</evidence>
<feature type="domain" description="MOSC" evidence="1">
    <location>
        <begin position="83"/>
        <end position="230"/>
    </location>
</feature>
<dbReference type="Gene3D" id="2.40.33.20">
    <property type="entry name" value="PK beta-barrel domain-like"/>
    <property type="match status" value="1"/>
</dbReference>
<dbReference type="InterPro" id="IPR005303">
    <property type="entry name" value="MOCOS_middle"/>
</dbReference>
<dbReference type="GO" id="GO:0003824">
    <property type="term" value="F:catalytic activity"/>
    <property type="evidence" value="ECO:0007669"/>
    <property type="project" value="InterPro"/>
</dbReference>
<accession>A0A841FTK9</accession>
<evidence type="ECO:0000313" key="2">
    <source>
        <dbReference type="EMBL" id="MBB6035869.1"/>
    </source>
</evidence>
<keyword evidence="3" id="KW-1185">Reference proteome</keyword>
<dbReference type="Pfam" id="PF03473">
    <property type="entry name" value="MOSC"/>
    <property type="match status" value="1"/>
</dbReference>
<dbReference type="RefSeq" id="WP_239122400.1">
    <property type="nucleotide sequence ID" value="NZ_BONT01000105.1"/>
</dbReference>